<dbReference type="Gene3D" id="3.60.10.10">
    <property type="entry name" value="Endonuclease/exonuclease/phosphatase"/>
    <property type="match status" value="1"/>
</dbReference>
<gene>
    <name evidence="1" type="ORF">Y1Q_0022108</name>
</gene>
<evidence type="ECO:0000313" key="2">
    <source>
        <dbReference type="Proteomes" id="UP000050525"/>
    </source>
</evidence>
<protein>
    <recommendedName>
        <fullName evidence="3">Endonuclease/exonuclease/phosphatase domain-containing protein</fullName>
    </recommendedName>
</protein>
<organism evidence="1 2">
    <name type="scientific">Alligator mississippiensis</name>
    <name type="common">American alligator</name>
    <dbReference type="NCBI Taxonomy" id="8496"/>
    <lineage>
        <taxon>Eukaryota</taxon>
        <taxon>Metazoa</taxon>
        <taxon>Chordata</taxon>
        <taxon>Craniata</taxon>
        <taxon>Vertebrata</taxon>
        <taxon>Euteleostomi</taxon>
        <taxon>Archelosauria</taxon>
        <taxon>Archosauria</taxon>
        <taxon>Crocodylia</taxon>
        <taxon>Alligatoridae</taxon>
        <taxon>Alligatorinae</taxon>
        <taxon>Alligator</taxon>
    </lineage>
</organism>
<dbReference type="EMBL" id="AKHW03006597">
    <property type="protein sequence ID" value="KYO19487.1"/>
    <property type="molecule type" value="Genomic_DNA"/>
</dbReference>
<keyword evidence="2" id="KW-1185">Reference proteome</keyword>
<dbReference type="SUPFAM" id="SSF56219">
    <property type="entry name" value="DNase I-like"/>
    <property type="match status" value="1"/>
</dbReference>
<dbReference type="AlphaFoldDB" id="A0A151M4P6"/>
<reference evidence="1 2" key="1">
    <citation type="journal article" date="2012" name="Genome Biol.">
        <title>Sequencing three crocodilian genomes to illuminate the evolution of archosaurs and amniotes.</title>
        <authorList>
            <person name="St John J.A."/>
            <person name="Braun E.L."/>
            <person name="Isberg S.R."/>
            <person name="Miles L.G."/>
            <person name="Chong A.Y."/>
            <person name="Gongora J."/>
            <person name="Dalzell P."/>
            <person name="Moran C."/>
            <person name="Bed'hom B."/>
            <person name="Abzhanov A."/>
            <person name="Burgess S.C."/>
            <person name="Cooksey A.M."/>
            <person name="Castoe T.A."/>
            <person name="Crawford N.G."/>
            <person name="Densmore L.D."/>
            <person name="Drew J.C."/>
            <person name="Edwards S.V."/>
            <person name="Faircloth B.C."/>
            <person name="Fujita M.K."/>
            <person name="Greenwold M.J."/>
            <person name="Hoffmann F.G."/>
            <person name="Howard J.M."/>
            <person name="Iguchi T."/>
            <person name="Janes D.E."/>
            <person name="Khan S.Y."/>
            <person name="Kohno S."/>
            <person name="de Koning A.J."/>
            <person name="Lance S.L."/>
            <person name="McCarthy F.M."/>
            <person name="McCormack J.E."/>
            <person name="Merchant M.E."/>
            <person name="Peterson D.G."/>
            <person name="Pollock D.D."/>
            <person name="Pourmand N."/>
            <person name="Raney B.J."/>
            <person name="Roessler K.A."/>
            <person name="Sanford J.R."/>
            <person name="Sawyer R.H."/>
            <person name="Schmidt C.J."/>
            <person name="Triplett E.W."/>
            <person name="Tuberville T.D."/>
            <person name="Venegas-Anaya M."/>
            <person name="Howard J.T."/>
            <person name="Jarvis E.D."/>
            <person name="Guillette L.J.Jr."/>
            <person name="Glenn T.C."/>
            <person name="Green R.E."/>
            <person name="Ray D.A."/>
        </authorList>
    </citation>
    <scope>NUCLEOTIDE SEQUENCE [LARGE SCALE GENOMIC DNA]</scope>
    <source>
        <strain evidence="1">KSC_2009_1</strain>
    </source>
</reference>
<evidence type="ECO:0008006" key="3">
    <source>
        <dbReference type="Google" id="ProtNLM"/>
    </source>
</evidence>
<accession>A0A151M4P6</accession>
<dbReference type="Proteomes" id="UP000050525">
    <property type="component" value="Unassembled WGS sequence"/>
</dbReference>
<sequence>MIFPSQLVGITGDFNCIISERDWVSRARKTGMNRSSKQPKQLICDHDLVDEAKDAQGSRQHFTQVDPMDNTKSRIDFVFLSTWWNVEKARCTPICFLDHCCLTLWADLSGQLERGRGVWKLNTCILEDEQTRCTYREHCMEYRPWKVLQQSQTWWSSVKERTRGFFQQL</sequence>
<evidence type="ECO:0000313" key="1">
    <source>
        <dbReference type="EMBL" id="KYO19487.1"/>
    </source>
</evidence>
<name>A0A151M4P6_ALLMI</name>
<dbReference type="STRING" id="8496.A0A151M4P6"/>
<dbReference type="InterPro" id="IPR036691">
    <property type="entry name" value="Endo/exonu/phosph_ase_sf"/>
</dbReference>
<proteinExistence type="predicted"/>
<comment type="caution">
    <text evidence="1">The sequence shown here is derived from an EMBL/GenBank/DDBJ whole genome shotgun (WGS) entry which is preliminary data.</text>
</comment>